<comment type="caution">
    <text evidence="8">The sequence shown here is derived from an EMBL/GenBank/DDBJ whole genome shotgun (WGS) entry which is preliminary data.</text>
</comment>
<dbReference type="OrthoDB" id="2442370at2759"/>
<gene>
    <name evidence="8" type="ORF">AMORRO_LOCUS3118</name>
</gene>
<dbReference type="Proteomes" id="UP000789342">
    <property type="component" value="Unassembled WGS sequence"/>
</dbReference>
<proteinExistence type="predicted"/>
<keyword evidence="5" id="KW-0408">Iron</keyword>
<keyword evidence="3" id="KW-0223">Dioxygenase</keyword>
<sequence length="480" mass="55520">MQRYIKKSKNDEQVDPAIEKDRGEIFYDPTKSSPFERGEHKTQIETRKSTKEETIDYIQSQWVSEDFDAEDLRSVNLSQPFIMISPESTFIEKFLEKRCQRRFAKHQVPIDNNNSSIPAEYLELLEVEIFCKTNVSDSISRDLWNEFGRWAYFTRVPNFRKKFRHHCRRLWAKIRHAHEQRIKTWKGPLEDHEIPEVFQRHPKDKLVIADETTKKIINNIHLDSYQYISKSHCIKNTFGETMVDFFDLDNSESVRVAQSAVDDYYEHTRKHVSHQSSQFINNLAEQFGCLTDSNIEPYVTASTVSNHSQDHRSCVNKLMQGLQLLSDAVNDYFGVSYPALYAKMKKLNLGSNVPKCFGAFPTVGINFNSICQFHRDLKDHPNTLCVVCPLGTFEGGHLAFPELKLAIMAKQGQAIAFRSHLLIHGNLPLITGSRHSIIFYIHSTVVKQKRKFGSLFDEDALEILDTTHSITDGVKKYPPP</sequence>
<evidence type="ECO:0000256" key="1">
    <source>
        <dbReference type="ARBA" id="ARBA00001954"/>
    </source>
</evidence>
<evidence type="ECO:0000259" key="7">
    <source>
        <dbReference type="Pfam" id="PF12851"/>
    </source>
</evidence>
<dbReference type="EMBL" id="CAJVPV010001464">
    <property type="protein sequence ID" value="CAG8498157.1"/>
    <property type="molecule type" value="Genomic_DNA"/>
</dbReference>
<dbReference type="Gene3D" id="3.60.130.30">
    <property type="match status" value="1"/>
</dbReference>
<evidence type="ECO:0000313" key="9">
    <source>
        <dbReference type="Proteomes" id="UP000789342"/>
    </source>
</evidence>
<evidence type="ECO:0000256" key="5">
    <source>
        <dbReference type="ARBA" id="ARBA00023004"/>
    </source>
</evidence>
<feature type="region of interest" description="Disordered" evidence="6">
    <location>
        <begin position="1"/>
        <end position="42"/>
    </location>
</feature>
<reference evidence="8" key="1">
    <citation type="submission" date="2021-06" db="EMBL/GenBank/DDBJ databases">
        <authorList>
            <person name="Kallberg Y."/>
            <person name="Tangrot J."/>
            <person name="Rosling A."/>
        </authorList>
    </citation>
    <scope>NUCLEOTIDE SEQUENCE</scope>
    <source>
        <strain evidence="8">CL551</strain>
    </source>
</reference>
<dbReference type="Pfam" id="PF12851">
    <property type="entry name" value="Tet_JBP"/>
    <property type="match status" value="1"/>
</dbReference>
<dbReference type="GO" id="GO:0046872">
    <property type="term" value="F:metal ion binding"/>
    <property type="evidence" value="ECO:0007669"/>
    <property type="project" value="UniProtKB-KW"/>
</dbReference>
<dbReference type="AlphaFoldDB" id="A0A9N9EZK4"/>
<keyword evidence="2" id="KW-0479">Metal-binding</keyword>
<comment type="cofactor">
    <cofactor evidence="1">
        <name>Fe(2+)</name>
        <dbReference type="ChEBI" id="CHEBI:29033"/>
    </cofactor>
</comment>
<feature type="compositionally biased region" description="Basic and acidic residues" evidence="6">
    <location>
        <begin position="8"/>
        <end position="25"/>
    </location>
</feature>
<keyword evidence="4" id="KW-0560">Oxidoreductase</keyword>
<evidence type="ECO:0000313" key="8">
    <source>
        <dbReference type="EMBL" id="CAG8498157.1"/>
    </source>
</evidence>
<evidence type="ECO:0000256" key="2">
    <source>
        <dbReference type="ARBA" id="ARBA00022723"/>
    </source>
</evidence>
<name>A0A9N9EZK4_9GLOM</name>
<feature type="domain" description="2OGFeDO JBP1/TET oxygenase" evidence="7">
    <location>
        <begin position="315"/>
        <end position="442"/>
    </location>
</feature>
<dbReference type="InterPro" id="IPR024779">
    <property type="entry name" value="2OGFeDO_JBP1/TET_oxygenase_dom"/>
</dbReference>
<accession>A0A9N9EZK4</accession>
<evidence type="ECO:0000256" key="4">
    <source>
        <dbReference type="ARBA" id="ARBA00023002"/>
    </source>
</evidence>
<organism evidence="8 9">
    <name type="scientific">Acaulospora morrowiae</name>
    <dbReference type="NCBI Taxonomy" id="94023"/>
    <lineage>
        <taxon>Eukaryota</taxon>
        <taxon>Fungi</taxon>
        <taxon>Fungi incertae sedis</taxon>
        <taxon>Mucoromycota</taxon>
        <taxon>Glomeromycotina</taxon>
        <taxon>Glomeromycetes</taxon>
        <taxon>Diversisporales</taxon>
        <taxon>Acaulosporaceae</taxon>
        <taxon>Acaulospora</taxon>
    </lineage>
</organism>
<evidence type="ECO:0000256" key="3">
    <source>
        <dbReference type="ARBA" id="ARBA00022964"/>
    </source>
</evidence>
<protein>
    <submittedName>
        <fullName evidence="8">12633_t:CDS:1</fullName>
    </submittedName>
</protein>
<evidence type="ECO:0000256" key="6">
    <source>
        <dbReference type="SAM" id="MobiDB-lite"/>
    </source>
</evidence>
<dbReference type="GO" id="GO:0051213">
    <property type="term" value="F:dioxygenase activity"/>
    <property type="evidence" value="ECO:0007669"/>
    <property type="project" value="UniProtKB-KW"/>
</dbReference>
<keyword evidence="9" id="KW-1185">Reference proteome</keyword>